<dbReference type="GeneID" id="76981536"/>
<organism evidence="5 9">
    <name type="scientific">Bacillus halotolerans</name>
    <dbReference type="NCBI Taxonomy" id="260554"/>
    <lineage>
        <taxon>Bacteria</taxon>
        <taxon>Bacillati</taxon>
        <taxon>Bacillota</taxon>
        <taxon>Bacilli</taxon>
        <taxon>Bacillales</taxon>
        <taxon>Bacillaceae</taxon>
        <taxon>Bacillus</taxon>
    </lineage>
</organism>
<dbReference type="Proteomes" id="UP001164713">
    <property type="component" value="Chromosome"/>
</dbReference>
<comment type="induction">
    <text evidence="4">Expressed only in the forespore compartment of sporulating cells.</text>
</comment>
<dbReference type="EMBL" id="PGUV01000005">
    <property type="protein sequence ID" value="PLS08098.1"/>
    <property type="molecule type" value="Genomic_DNA"/>
</dbReference>
<dbReference type="Pfam" id="PF08141">
    <property type="entry name" value="SspH"/>
    <property type="match status" value="1"/>
</dbReference>
<evidence type="ECO:0000256" key="3">
    <source>
        <dbReference type="ARBA" id="ARBA00022969"/>
    </source>
</evidence>
<dbReference type="AlphaFoldDB" id="A0A9Q4EKZ9"/>
<evidence type="ECO:0000313" key="6">
    <source>
        <dbReference type="EMBL" id="PLS08098.1"/>
    </source>
</evidence>
<dbReference type="Proteomes" id="UP001073053">
    <property type="component" value="Unassembled WGS sequence"/>
</dbReference>
<dbReference type="Proteomes" id="UP000234803">
    <property type="component" value="Unassembled WGS sequence"/>
</dbReference>
<evidence type="ECO:0000256" key="2">
    <source>
        <dbReference type="ARBA" id="ARBA00006573"/>
    </source>
</evidence>
<name>A0A9Q4EKZ9_9BACI</name>
<reference evidence="6 8" key="1">
    <citation type="submission" date="2017-12" db="EMBL/GenBank/DDBJ databases">
        <title>Comparative Functional Genomics of Dry Heat Resistant strains isolated from the Viking Spacecraft.</title>
        <authorList>
            <person name="Seuylemezian A."/>
            <person name="Cooper K."/>
            <person name="Vaishampayan P."/>
        </authorList>
    </citation>
    <scope>NUCLEOTIDE SEQUENCE [LARGE SCALE GENOMIC DNA]</scope>
    <source>
        <strain evidence="6 8">V48-19</strain>
    </source>
</reference>
<protein>
    <recommendedName>
        <fullName evidence="4">Small, acid-soluble spore protein H</fullName>
        <shortName evidence="4">SASP H</shortName>
    </recommendedName>
</protein>
<gene>
    <name evidence="4" type="primary">sspH</name>
    <name evidence="6" type="ORF">CUU63_07790</name>
    <name evidence="5" type="ORF">MOF03_14080</name>
    <name evidence="7" type="ORF">O0R52_04340</name>
</gene>
<keyword evidence="3 4" id="KW-0749">Sporulation</keyword>
<comment type="subcellular location">
    <subcellularLocation>
        <location evidence="1 4">Spore core</location>
    </subcellularLocation>
</comment>
<dbReference type="GO" id="GO:0042601">
    <property type="term" value="C:endospore-forming forespore"/>
    <property type="evidence" value="ECO:0007669"/>
    <property type="project" value="InterPro"/>
</dbReference>
<sequence length="59" mass="6880">MNIQRAKEIVESPDMKKVTYNGVPIYIQHVNEETGTARIYPLDEPQQEHEVLLNNLKED</sequence>
<reference evidence="5" key="2">
    <citation type="submission" date="2022-02" db="EMBL/GenBank/DDBJ databases">
        <title>Crop Bioprotection Bacillus Genome Sequencing.</title>
        <authorList>
            <person name="Dunlap C."/>
        </authorList>
    </citation>
    <scope>NUCLEOTIDE SEQUENCE</scope>
    <source>
        <strain evidence="5">EC49O2N-C10</strain>
    </source>
</reference>
<dbReference type="InterPro" id="IPR012610">
    <property type="entry name" value="SASP_SspH"/>
</dbReference>
<dbReference type="NCBIfam" id="NF002867">
    <property type="entry name" value="PRK03174.1"/>
    <property type="match status" value="1"/>
</dbReference>
<evidence type="ECO:0000256" key="4">
    <source>
        <dbReference type="HAMAP-Rule" id="MF_00667"/>
    </source>
</evidence>
<comment type="similarity">
    <text evidence="2 4">Belongs to the SspH family.</text>
</comment>
<dbReference type="NCBIfam" id="TIGR02861">
    <property type="entry name" value="SASP_H"/>
    <property type="match status" value="1"/>
</dbReference>
<dbReference type="EMBL" id="CP114066">
    <property type="protein sequence ID" value="WAT22221.1"/>
    <property type="molecule type" value="Genomic_DNA"/>
</dbReference>
<dbReference type="RefSeq" id="WP_010333419.1">
    <property type="nucleotide sequence ID" value="NZ_ASJT01000024.1"/>
</dbReference>
<keyword evidence="10" id="KW-1185">Reference proteome</keyword>
<evidence type="ECO:0000256" key="1">
    <source>
        <dbReference type="ARBA" id="ARBA00004288"/>
    </source>
</evidence>
<reference evidence="7" key="3">
    <citation type="submission" date="2022-12" db="EMBL/GenBank/DDBJ databases">
        <title>Genomic of Bacillus halotolerans.</title>
        <authorList>
            <person name="Xu G."/>
            <person name="Ding Y."/>
        </authorList>
    </citation>
    <scope>NUCLEOTIDE SEQUENCE</scope>
    <source>
        <strain evidence="7">B13</strain>
    </source>
</reference>
<proteinExistence type="evidence at transcript level"/>
<evidence type="ECO:0000313" key="8">
    <source>
        <dbReference type="Proteomes" id="UP000234803"/>
    </source>
</evidence>
<accession>A0A9Q4EKZ9</accession>
<evidence type="ECO:0000313" key="10">
    <source>
        <dbReference type="Proteomes" id="UP001164713"/>
    </source>
</evidence>
<dbReference type="GO" id="GO:0030435">
    <property type="term" value="P:sporulation resulting in formation of a cellular spore"/>
    <property type="evidence" value="ECO:0007669"/>
    <property type="project" value="UniProtKB-KW"/>
</dbReference>
<evidence type="ECO:0000313" key="9">
    <source>
        <dbReference type="Proteomes" id="UP001073053"/>
    </source>
</evidence>
<dbReference type="HAMAP" id="MF_00667">
    <property type="entry name" value="SspH"/>
    <property type="match status" value="1"/>
</dbReference>
<dbReference type="EMBL" id="JALAWA010000008">
    <property type="protein sequence ID" value="MCY9185761.1"/>
    <property type="molecule type" value="Genomic_DNA"/>
</dbReference>
<dbReference type="GO" id="GO:0030436">
    <property type="term" value="P:asexual sporulation"/>
    <property type="evidence" value="ECO:0007669"/>
    <property type="project" value="UniProtKB-UniRule"/>
</dbReference>
<evidence type="ECO:0000313" key="5">
    <source>
        <dbReference type="EMBL" id="MCY9185761.1"/>
    </source>
</evidence>
<evidence type="ECO:0000313" key="7">
    <source>
        <dbReference type="EMBL" id="WAT22221.1"/>
    </source>
</evidence>